<dbReference type="SMART" id="SM00091">
    <property type="entry name" value="PAS"/>
    <property type="match status" value="2"/>
</dbReference>
<feature type="domain" description="PAS" evidence="15">
    <location>
        <begin position="109"/>
        <end position="164"/>
    </location>
</feature>
<dbReference type="PROSITE" id="PS50112">
    <property type="entry name" value="PAS"/>
    <property type="match status" value="2"/>
</dbReference>
<dbReference type="Gene3D" id="3.30.450.20">
    <property type="entry name" value="PAS domain"/>
    <property type="match status" value="2"/>
</dbReference>
<dbReference type="InterPro" id="IPR013767">
    <property type="entry name" value="PAS_fold"/>
</dbReference>
<feature type="compositionally biased region" description="Basic and acidic residues" evidence="14">
    <location>
        <begin position="377"/>
        <end position="386"/>
    </location>
</feature>
<dbReference type="InterPro" id="IPR021537">
    <property type="entry name" value="HIF_alpha-like"/>
</dbReference>
<evidence type="ECO:0000256" key="7">
    <source>
        <dbReference type="ARBA" id="ARBA00023015"/>
    </source>
</evidence>
<dbReference type="Proteomes" id="UP000694546">
    <property type="component" value="Chromosome 5"/>
</dbReference>
<feature type="compositionally biased region" description="Acidic residues" evidence="14">
    <location>
        <begin position="387"/>
        <end position="401"/>
    </location>
</feature>
<dbReference type="InterPro" id="IPR011598">
    <property type="entry name" value="bHLH_dom"/>
</dbReference>
<evidence type="ECO:0000256" key="3">
    <source>
        <dbReference type="ARBA" id="ARBA00014446"/>
    </source>
</evidence>
<dbReference type="GO" id="GO:0005737">
    <property type="term" value="C:cytoplasm"/>
    <property type="evidence" value="ECO:0007669"/>
    <property type="project" value="UniProtKB-SubCell"/>
</dbReference>
<feature type="modified residue" description="(3S)-3-hydroxyasparagine" evidence="13">
    <location>
        <position position="740"/>
    </location>
</feature>
<name>A0A8C5F712_GADMO</name>
<dbReference type="GO" id="GO:0000981">
    <property type="term" value="F:DNA-binding transcription factor activity, RNA polymerase II-specific"/>
    <property type="evidence" value="ECO:0007669"/>
    <property type="project" value="TreeGrafter"/>
</dbReference>
<dbReference type="PROSITE" id="PS50888">
    <property type="entry name" value="BHLH"/>
    <property type="match status" value="1"/>
</dbReference>
<dbReference type="InterPro" id="IPR013655">
    <property type="entry name" value="PAS_fold_3"/>
</dbReference>
<dbReference type="SUPFAM" id="SSF55785">
    <property type="entry name" value="PYP-like sensor domain (PAS domain)"/>
    <property type="match status" value="2"/>
</dbReference>
<feature type="domain" description="BHLH" evidence="16">
    <location>
        <begin position="28"/>
        <end position="81"/>
    </location>
</feature>
<evidence type="ECO:0000313" key="18">
    <source>
        <dbReference type="Proteomes" id="UP000694546"/>
    </source>
</evidence>
<feature type="compositionally biased region" description="Low complexity" evidence="14">
    <location>
        <begin position="601"/>
        <end position="616"/>
    </location>
</feature>
<organism evidence="17 18">
    <name type="scientific">Gadus morhua</name>
    <name type="common">Atlantic cod</name>
    <dbReference type="NCBI Taxonomy" id="8049"/>
    <lineage>
        <taxon>Eukaryota</taxon>
        <taxon>Metazoa</taxon>
        <taxon>Chordata</taxon>
        <taxon>Craniata</taxon>
        <taxon>Vertebrata</taxon>
        <taxon>Euteleostomi</taxon>
        <taxon>Actinopterygii</taxon>
        <taxon>Neopterygii</taxon>
        <taxon>Teleostei</taxon>
        <taxon>Neoteleostei</taxon>
        <taxon>Acanthomorphata</taxon>
        <taxon>Zeiogadaria</taxon>
        <taxon>Gadariae</taxon>
        <taxon>Gadiformes</taxon>
        <taxon>Gadoidei</taxon>
        <taxon>Gadidae</taxon>
        <taxon>Gadus</taxon>
    </lineage>
</organism>
<reference evidence="17" key="1">
    <citation type="submission" date="2025-08" db="UniProtKB">
        <authorList>
            <consortium name="Ensembl"/>
        </authorList>
    </citation>
    <scope>IDENTIFICATION</scope>
</reference>
<dbReference type="SMART" id="SM00353">
    <property type="entry name" value="HLH"/>
    <property type="match status" value="1"/>
</dbReference>
<dbReference type="NCBIfam" id="TIGR00229">
    <property type="entry name" value="sensory_box"/>
    <property type="match status" value="2"/>
</dbReference>
<evidence type="ECO:0000256" key="9">
    <source>
        <dbReference type="ARBA" id="ARBA00023159"/>
    </source>
</evidence>
<evidence type="ECO:0000256" key="14">
    <source>
        <dbReference type="SAM" id="MobiDB-lite"/>
    </source>
</evidence>
<dbReference type="InterPro" id="IPR001610">
    <property type="entry name" value="PAC"/>
</dbReference>
<dbReference type="GO" id="GO:0071456">
    <property type="term" value="P:cellular response to hypoxia"/>
    <property type="evidence" value="ECO:0007669"/>
    <property type="project" value="TreeGrafter"/>
</dbReference>
<dbReference type="Pfam" id="PF23171">
    <property type="entry name" value="bHLH_HIF1A"/>
    <property type="match status" value="1"/>
</dbReference>
<dbReference type="Pfam" id="PF08778">
    <property type="entry name" value="HIF-1a_CTAD"/>
    <property type="match status" value="1"/>
</dbReference>
<feature type="region of interest" description="Disordered" evidence="14">
    <location>
        <begin position="587"/>
        <end position="636"/>
    </location>
</feature>
<dbReference type="GeneTree" id="ENSGT00940000156774"/>
<dbReference type="CDD" id="cd00130">
    <property type="entry name" value="PAS"/>
    <property type="match status" value="2"/>
</dbReference>
<dbReference type="Ensembl" id="ENSGMOT00000011979.2">
    <property type="protein sequence ID" value="ENSGMOP00000011663.2"/>
    <property type="gene ID" value="ENSGMOG00000010900.2"/>
</dbReference>
<dbReference type="GO" id="GO:0005667">
    <property type="term" value="C:transcription regulator complex"/>
    <property type="evidence" value="ECO:0007669"/>
    <property type="project" value="InterPro"/>
</dbReference>
<comment type="subcellular location">
    <subcellularLocation>
        <location evidence="2">Cytoplasm</location>
    </subcellularLocation>
    <subcellularLocation>
        <location evidence="1">Nucleus</location>
    </subcellularLocation>
</comment>
<keyword evidence="7" id="KW-0805">Transcription regulation</keyword>
<feature type="domain" description="PAS" evidence="15">
    <location>
        <begin position="264"/>
        <end position="313"/>
    </location>
</feature>
<dbReference type="InterPro" id="IPR014887">
    <property type="entry name" value="HIF-1_CTAD"/>
</dbReference>
<dbReference type="AlphaFoldDB" id="A0A8C5F712"/>
<dbReference type="CDD" id="cd11433">
    <property type="entry name" value="bHLH-PAS_HIF"/>
    <property type="match status" value="1"/>
</dbReference>
<dbReference type="Pfam" id="PF08447">
    <property type="entry name" value="PAS_3"/>
    <property type="match status" value="1"/>
</dbReference>
<proteinExistence type="predicted"/>
<dbReference type="InterPro" id="IPR000014">
    <property type="entry name" value="PAS"/>
</dbReference>
<sequence>MCDLANYWVHHCPPQIELFSDTSIGNSSDTEKSRDAARCRRGKESEVFYELAQELPMPHSVRANLDKASIMRLTISYLRMMKLLGTDGPVAEAAPEESELGARLSGSYLKALEGFLMVLSEDGDMIYLSENVHKCLGLAQFDLTGQSVFDYTHPCDQEELREMLVHKTGSKKTKEPSTERTFFLRMKCTLTSRGRTVNVKSATWKVLRCSGHVRVFKPPAEEEKAPPSRPPVPYLVLICDPIPHPSNIEVPLDTKTFLSRHTLDMKFTYCDERITELMGYDPEHLMNRSVYEYYHALDSDHLTKTHHNLFAKGQVSTGQYRMLARGGGFVWVETQATVIYNNKNSQPQCVVCVNFVLSGIQEEKLIFSLEQTEDLKPVKEEKKGPQEIEEEEEEQEEIEQEEVMETVDVVQIFTQAPEGPPLVSLYDQLKEEPEALTLLAPAAGDTFISLDFSCPDSEMNLLEDAPLYNDVMLPSTSEHLALPLTDLTPSESPRSTPSPPAEQEVPCGRAGGHTQASSPPVPDSPLNLGFPGDMELSSDFDLVEKLFAVDTKPKTPFTTQAIEDLDLEMLAPYIPMDDDFQLRSLAPDEHLPCEPPPVRPPATSAPLHSYLSSPSGRTGGPGPLGMPGLSEHVPRPSVFRNPQLEKEVSLKMLAAVNAQRKRKLGDITDCGLSITQGALLQGPCEQGKKLKVSEVPVMLSHRYVLLLPSDLASLLLGPSSEGGSPAITLPQLTRYDCEVNAPVQGRQLLLQGEELLRALDQVN</sequence>
<dbReference type="InterPro" id="IPR035965">
    <property type="entry name" value="PAS-like_dom_sf"/>
</dbReference>
<accession>A0A8C5F712</accession>
<evidence type="ECO:0000313" key="17">
    <source>
        <dbReference type="Ensembl" id="ENSGMOP00000011663.2"/>
    </source>
</evidence>
<evidence type="ECO:0000256" key="8">
    <source>
        <dbReference type="ARBA" id="ARBA00023125"/>
    </source>
</evidence>
<keyword evidence="6" id="KW-0832">Ubl conjugation</keyword>
<dbReference type="InterPro" id="IPR001067">
    <property type="entry name" value="Nuc_translocat"/>
</dbReference>
<dbReference type="PANTHER" id="PTHR23043">
    <property type="entry name" value="HYPOXIA-INDUCIBLE FACTOR 1 ALPHA"/>
    <property type="match status" value="1"/>
</dbReference>
<dbReference type="InterPro" id="IPR036638">
    <property type="entry name" value="HLH_DNA-bd_sf"/>
</dbReference>
<feature type="modified residue" description="4-hydroxyproline" evidence="13">
    <location>
        <position position="441"/>
    </location>
</feature>
<dbReference type="SMART" id="SM00086">
    <property type="entry name" value="PAC"/>
    <property type="match status" value="1"/>
</dbReference>
<protein>
    <recommendedName>
        <fullName evidence="3">Hypoxia-inducible factor 1-alpha</fullName>
    </recommendedName>
</protein>
<evidence type="ECO:0000256" key="10">
    <source>
        <dbReference type="ARBA" id="ARBA00023163"/>
    </source>
</evidence>
<feature type="modified residue" description="4-hydroxyproline" evidence="13">
    <location>
        <position position="572"/>
    </location>
</feature>
<evidence type="ECO:0000256" key="6">
    <source>
        <dbReference type="ARBA" id="ARBA00022843"/>
    </source>
</evidence>
<keyword evidence="11" id="KW-0539">Nucleus</keyword>
<evidence type="ECO:0000256" key="11">
    <source>
        <dbReference type="ARBA" id="ARBA00023242"/>
    </source>
</evidence>
<dbReference type="SUPFAM" id="SSF47459">
    <property type="entry name" value="HLH, helix-loop-helix DNA-binding domain"/>
    <property type="match status" value="1"/>
</dbReference>
<evidence type="ECO:0000256" key="5">
    <source>
        <dbReference type="ARBA" id="ARBA00022737"/>
    </source>
</evidence>
<evidence type="ECO:0000259" key="15">
    <source>
        <dbReference type="PROSITE" id="PS50112"/>
    </source>
</evidence>
<keyword evidence="10" id="KW-0804">Transcription</keyword>
<dbReference type="GO" id="GO:0000977">
    <property type="term" value="F:RNA polymerase II transcription regulatory region sequence-specific DNA binding"/>
    <property type="evidence" value="ECO:0007669"/>
    <property type="project" value="TreeGrafter"/>
</dbReference>
<reference evidence="17" key="2">
    <citation type="submission" date="2025-09" db="UniProtKB">
        <authorList>
            <consortium name="Ensembl"/>
        </authorList>
    </citation>
    <scope>IDENTIFICATION</scope>
</reference>
<keyword evidence="9" id="KW-0010">Activator</keyword>
<keyword evidence="18" id="KW-1185">Reference proteome</keyword>
<evidence type="ECO:0000256" key="1">
    <source>
        <dbReference type="ARBA" id="ARBA00004123"/>
    </source>
</evidence>
<feature type="region of interest" description="Disordered" evidence="14">
    <location>
        <begin position="485"/>
        <end position="527"/>
    </location>
</feature>
<evidence type="ECO:0000256" key="13">
    <source>
        <dbReference type="PIRSR" id="PIRSR621537-50"/>
    </source>
</evidence>
<keyword evidence="4" id="KW-0963">Cytoplasm</keyword>
<keyword evidence="8" id="KW-0238">DNA-binding</keyword>
<dbReference type="Pfam" id="PF11413">
    <property type="entry name" value="HIF-1"/>
    <property type="match status" value="1"/>
</dbReference>
<keyword evidence="5" id="KW-0677">Repeat</keyword>
<evidence type="ECO:0000256" key="4">
    <source>
        <dbReference type="ARBA" id="ARBA00022490"/>
    </source>
</evidence>
<evidence type="ECO:0000256" key="12">
    <source>
        <dbReference type="ARBA" id="ARBA00023278"/>
    </source>
</evidence>
<evidence type="ECO:0000259" key="16">
    <source>
        <dbReference type="PROSITE" id="PS50888"/>
    </source>
</evidence>
<dbReference type="PANTHER" id="PTHR23043:SF7">
    <property type="entry name" value="HYPOXIA-INDUCIBLE FACTOR 1-ALPHA"/>
    <property type="match status" value="1"/>
</dbReference>
<feature type="region of interest" description="Disordered" evidence="14">
    <location>
        <begin position="377"/>
        <end position="401"/>
    </location>
</feature>
<gene>
    <name evidence="17" type="primary">HIF1A</name>
</gene>
<keyword evidence="12" id="KW-0379">Hydroxylation</keyword>
<dbReference type="GO" id="GO:0005634">
    <property type="term" value="C:nucleus"/>
    <property type="evidence" value="ECO:0007669"/>
    <property type="project" value="UniProtKB-SubCell"/>
</dbReference>
<dbReference type="PRINTS" id="PR00785">
    <property type="entry name" value="NCTRNSLOCATR"/>
</dbReference>
<dbReference type="Pfam" id="PF00989">
    <property type="entry name" value="PAS"/>
    <property type="match status" value="1"/>
</dbReference>
<dbReference type="GO" id="GO:0046983">
    <property type="term" value="F:protein dimerization activity"/>
    <property type="evidence" value="ECO:0007669"/>
    <property type="project" value="InterPro"/>
</dbReference>
<evidence type="ECO:0000256" key="2">
    <source>
        <dbReference type="ARBA" id="ARBA00004496"/>
    </source>
</evidence>